<dbReference type="InterPro" id="IPR027806">
    <property type="entry name" value="HARBI1_dom"/>
</dbReference>
<evidence type="ECO:0000259" key="10">
    <source>
        <dbReference type="Pfam" id="PF13359"/>
    </source>
</evidence>
<keyword evidence="9" id="KW-1133">Transmembrane helix</keyword>
<evidence type="ECO:0000256" key="3">
    <source>
        <dbReference type="ARBA" id="ARBA00006958"/>
    </source>
</evidence>
<gene>
    <name evidence="11" type="ORF">CBR_g8857</name>
</gene>
<comment type="similarity">
    <text evidence="3">Belongs to the HARBI1 family.</text>
</comment>
<evidence type="ECO:0000256" key="4">
    <source>
        <dbReference type="ARBA" id="ARBA00022722"/>
    </source>
</evidence>
<comment type="cofactor">
    <cofactor evidence="1">
        <name>a divalent metal cation</name>
        <dbReference type="ChEBI" id="CHEBI:60240"/>
    </cofactor>
</comment>
<evidence type="ECO:0000313" key="12">
    <source>
        <dbReference type="Proteomes" id="UP000265515"/>
    </source>
</evidence>
<feature type="region of interest" description="Disordered" evidence="8">
    <location>
        <begin position="401"/>
        <end position="424"/>
    </location>
</feature>
<evidence type="ECO:0000256" key="8">
    <source>
        <dbReference type="SAM" id="MobiDB-lite"/>
    </source>
</evidence>
<proteinExistence type="inferred from homology"/>
<evidence type="ECO:0000313" key="11">
    <source>
        <dbReference type="EMBL" id="GBG71438.1"/>
    </source>
</evidence>
<dbReference type="GO" id="GO:0016787">
    <property type="term" value="F:hydrolase activity"/>
    <property type="evidence" value="ECO:0007669"/>
    <property type="project" value="UniProtKB-KW"/>
</dbReference>
<evidence type="ECO:0000256" key="6">
    <source>
        <dbReference type="ARBA" id="ARBA00022801"/>
    </source>
</evidence>
<dbReference type="PANTHER" id="PTHR22930:SF85">
    <property type="entry name" value="GH03217P-RELATED"/>
    <property type="match status" value="1"/>
</dbReference>
<dbReference type="Pfam" id="PF13359">
    <property type="entry name" value="DDE_Tnp_4"/>
    <property type="match status" value="1"/>
</dbReference>
<keyword evidence="5" id="KW-0479">Metal-binding</keyword>
<evidence type="ECO:0000256" key="1">
    <source>
        <dbReference type="ARBA" id="ARBA00001968"/>
    </source>
</evidence>
<dbReference type="InterPro" id="IPR045249">
    <property type="entry name" value="HARBI1-like"/>
</dbReference>
<dbReference type="GO" id="GO:0004518">
    <property type="term" value="F:nuclease activity"/>
    <property type="evidence" value="ECO:0007669"/>
    <property type="project" value="UniProtKB-KW"/>
</dbReference>
<dbReference type="Gramene" id="GBG71438">
    <property type="protein sequence ID" value="GBG71438"/>
    <property type="gene ID" value="CBR_g8857"/>
</dbReference>
<comment type="caution">
    <text evidence="11">The sequence shown here is derived from an EMBL/GenBank/DDBJ whole genome shotgun (WGS) entry which is preliminary data.</text>
</comment>
<dbReference type="PANTHER" id="PTHR22930">
    <property type="match status" value="1"/>
</dbReference>
<dbReference type="AlphaFoldDB" id="A0A388KN56"/>
<protein>
    <recommendedName>
        <fullName evidence="10">DDE Tnp4 domain-containing protein</fullName>
    </recommendedName>
</protein>
<reference evidence="11 12" key="1">
    <citation type="journal article" date="2018" name="Cell">
        <title>The Chara Genome: Secondary Complexity and Implications for Plant Terrestrialization.</title>
        <authorList>
            <person name="Nishiyama T."/>
            <person name="Sakayama H."/>
            <person name="Vries J.D."/>
            <person name="Buschmann H."/>
            <person name="Saint-Marcoux D."/>
            <person name="Ullrich K.K."/>
            <person name="Haas F.B."/>
            <person name="Vanderstraeten L."/>
            <person name="Becker D."/>
            <person name="Lang D."/>
            <person name="Vosolsobe S."/>
            <person name="Rombauts S."/>
            <person name="Wilhelmsson P.K.I."/>
            <person name="Janitza P."/>
            <person name="Kern R."/>
            <person name="Heyl A."/>
            <person name="Rumpler F."/>
            <person name="Villalobos L.I.A.C."/>
            <person name="Clay J.M."/>
            <person name="Skokan R."/>
            <person name="Toyoda A."/>
            <person name="Suzuki Y."/>
            <person name="Kagoshima H."/>
            <person name="Schijlen E."/>
            <person name="Tajeshwar N."/>
            <person name="Catarino B."/>
            <person name="Hetherington A.J."/>
            <person name="Saltykova A."/>
            <person name="Bonnot C."/>
            <person name="Breuninger H."/>
            <person name="Symeonidi A."/>
            <person name="Radhakrishnan G.V."/>
            <person name="Van Nieuwerburgh F."/>
            <person name="Deforce D."/>
            <person name="Chang C."/>
            <person name="Karol K.G."/>
            <person name="Hedrich R."/>
            <person name="Ulvskov P."/>
            <person name="Glockner G."/>
            <person name="Delwiche C.F."/>
            <person name="Petrasek J."/>
            <person name="Van de Peer Y."/>
            <person name="Friml J."/>
            <person name="Beilby M."/>
            <person name="Dolan L."/>
            <person name="Kohara Y."/>
            <person name="Sugano S."/>
            <person name="Fujiyama A."/>
            <person name="Delaux P.-M."/>
            <person name="Quint M."/>
            <person name="TheiBen G."/>
            <person name="Hagemann M."/>
            <person name="Harholt J."/>
            <person name="Dunand C."/>
            <person name="Zachgo S."/>
            <person name="Langdale J."/>
            <person name="Maumus F."/>
            <person name="Straeten D.V.D."/>
            <person name="Gould S.B."/>
            <person name="Rensing S.A."/>
        </authorList>
    </citation>
    <scope>NUCLEOTIDE SEQUENCE [LARGE SCALE GENOMIC DNA]</scope>
    <source>
        <strain evidence="11 12">S276</strain>
    </source>
</reference>
<evidence type="ECO:0000256" key="9">
    <source>
        <dbReference type="SAM" id="Phobius"/>
    </source>
</evidence>
<keyword evidence="9" id="KW-0812">Transmembrane</keyword>
<keyword evidence="12" id="KW-1185">Reference proteome</keyword>
<dbReference type="GO" id="GO:0046872">
    <property type="term" value="F:metal ion binding"/>
    <property type="evidence" value="ECO:0007669"/>
    <property type="project" value="UniProtKB-KW"/>
</dbReference>
<organism evidence="11 12">
    <name type="scientific">Chara braunii</name>
    <name type="common">Braun's stonewort</name>
    <dbReference type="NCBI Taxonomy" id="69332"/>
    <lineage>
        <taxon>Eukaryota</taxon>
        <taxon>Viridiplantae</taxon>
        <taxon>Streptophyta</taxon>
        <taxon>Charophyceae</taxon>
        <taxon>Charales</taxon>
        <taxon>Characeae</taxon>
        <taxon>Chara</taxon>
    </lineage>
</organism>
<comment type="subcellular location">
    <subcellularLocation>
        <location evidence="2">Nucleus</location>
    </subcellularLocation>
</comment>
<sequence>MHPRRRNLGRGRIAPVRDIAQTAVALAVVWHIQEMEAVLLILMVLIRRWTRSRRRSAIRNSVVLASAMALLTGAMDAICGETSVRRWWVKPRAGGAWQNMLRDDDAGADYWYDNVRMGEDTFRGILATVQPFLERTPTHYRNPTPPDQLLAYALYRWATGESFEHSATAFGLGRETGRIAVLDVTRSILQAYPDEVAFPTGQRRVEAFAKFARKGFPSCYGAIDCTHLGIDKPAGVRARAYCNRNRKYSIVAQVVCGADLRIYDVFVGWPGSVHDSRILRNSTLWRRAESGQLFTSDPVELPRHVRTRGYLLGDNGYPSLPWLVVPYGGQHPDESNEKVFDDTQKLQRGCIERAFGRLKNMWRMFLRTHKPHIKSLMLQFRAVCVIHNLLINAGVVMDPRLNRRDDESSDDEDDRPEPPPPNFTVEEARREGHILRHALCAHVAAHTRERLLRAAAHGVGVNPRI</sequence>
<feature type="transmembrane region" description="Helical" evidence="9">
    <location>
        <begin position="57"/>
        <end position="75"/>
    </location>
</feature>
<feature type="domain" description="DDE Tnp4" evidence="10">
    <location>
        <begin position="223"/>
        <end position="388"/>
    </location>
</feature>
<keyword evidence="7" id="KW-0539">Nucleus</keyword>
<dbReference type="EMBL" id="BFEA01000146">
    <property type="protein sequence ID" value="GBG71438.1"/>
    <property type="molecule type" value="Genomic_DNA"/>
</dbReference>
<accession>A0A388KN56</accession>
<evidence type="ECO:0000256" key="7">
    <source>
        <dbReference type="ARBA" id="ARBA00023242"/>
    </source>
</evidence>
<evidence type="ECO:0000256" key="2">
    <source>
        <dbReference type="ARBA" id="ARBA00004123"/>
    </source>
</evidence>
<keyword evidence="9" id="KW-0472">Membrane</keyword>
<dbReference type="OrthoDB" id="2668416at2759"/>
<dbReference type="GO" id="GO:0005634">
    <property type="term" value="C:nucleus"/>
    <property type="evidence" value="ECO:0007669"/>
    <property type="project" value="UniProtKB-SubCell"/>
</dbReference>
<name>A0A388KN56_CHABU</name>
<keyword evidence="4" id="KW-0540">Nuclease</keyword>
<dbReference type="Proteomes" id="UP000265515">
    <property type="component" value="Unassembled WGS sequence"/>
</dbReference>
<keyword evidence="6" id="KW-0378">Hydrolase</keyword>
<evidence type="ECO:0000256" key="5">
    <source>
        <dbReference type="ARBA" id="ARBA00022723"/>
    </source>
</evidence>